<dbReference type="Proteomes" id="UP000315377">
    <property type="component" value="Chromosome"/>
</dbReference>
<dbReference type="SUPFAM" id="SSF56059">
    <property type="entry name" value="Glutathione synthetase ATP-binding domain-like"/>
    <property type="match status" value="1"/>
</dbReference>
<dbReference type="Proteomes" id="UP001209276">
    <property type="component" value="Unassembled WGS sequence"/>
</dbReference>
<reference evidence="2 5" key="3">
    <citation type="submission" date="2022-05" db="EMBL/GenBank/DDBJ databases">
        <title>Genome Sequencing of Bee-Associated Microbes.</title>
        <authorList>
            <person name="Dunlap C."/>
        </authorList>
    </citation>
    <scope>NUCLEOTIDE SEQUENCE [LARGE SCALE GENOMIC DNA]</scope>
    <source>
        <strain evidence="2 5">NRRL B-14613</strain>
    </source>
</reference>
<evidence type="ECO:0000313" key="2">
    <source>
        <dbReference type="EMBL" id="MCY9605920.1"/>
    </source>
</evidence>
<evidence type="ECO:0000313" key="4">
    <source>
        <dbReference type="Proteomes" id="UP000315377"/>
    </source>
</evidence>
<gene>
    <name evidence="3" type="ORF">FLT43_08840</name>
    <name evidence="2" type="ORF">M5W83_01845</name>
</gene>
<dbReference type="Pfam" id="PF14398">
    <property type="entry name" value="ATPgrasp_YheCD"/>
    <property type="match status" value="1"/>
</dbReference>
<keyword evidence="5" id="KW-1185">Reference proteome</keyword>
<dbReference type="AlphaFoldDB" id="A0A0A8ID87"/>
<reference evidence="3 4" key="2">
    <citation type="submission" date="2019-07" db="EMBL/GenBank/DDBJ databases">
        <title>Paenibacillus thiaminolyticus NRRL B-4156.</title>
        <authorList>
            <person name="Hehnly C."/>
            <person name="Zhang L."/>
        </authorList>
    </citation>
    <scope>NUCLEOTIDE SEQUENCE [LARGE SCALE GENOMIC DNA]</scope>
    <source>
        <strain evidence="3 4">NRRL B-4156</strain>
    </source>
</reference>
<dbReference type="GeneID" id="76996075"/>
<proteinExistence type="predicted"/>
<organism evidence="1">
    <name type="scientific">Paenibacillus thiaminolyticus</name>
    <name type="common">Bacillus thiaminolyticus</name>
    <dbReference type="NCBI Taxonomy" id="49283"/>
    <lineage>
        <taxon>Bacteria</taxon>
        <taxon>Bacillati</taxon>
        <taxon>Bacillota</taxon>
        <taxon>Bacilli</taxon>
        <taxon>Bacillales</taxon>
        <taxon>Paenibacillaceae</taxon>
        <taxon>Paenibacillus</taxon>
    </lineage>
</organism>
<accession>A0A0A8ID87</accession>
<dbReference type="InterPro" id="IPR026838">
    <property type="entry name" value="YheC/D"/>
</dbReference>
<protein>
    <submittedName>
        <fullName evidence="1">Putative spore coat associated protein</fullName>
    </submittedName>
    <submittedName>
        <fullName evidence="2">YheC/YheD family protein</fullName>
    </submittedName>
</protein>
<dbReference type="RefSeq" id="WP_087445227.1">
    <property type="nucleotide sequence ID" value="NZ_CABMNB010000047.1"/>
</dbReference>
<dbReference type="EMBL" id="CP041405">
    <property type="protein sequence ID" value="QDM43592.1"/>
    <property type="molecule type" value="Genomic_DNA"/>
</dbReference>
<sequence length="369" mass="42381">MSGIEQDQLPIVAILTIEDAKEKFRGNRDNFLDILRAGKDLGFTVYIVTVRDLKLDAKRIAGYDYNEDKQAWQQDWFPPPRIVYNRIPLREDENLPAVRNKIEEILGHSSIRLYNPYFFNKWQLFEWLKKSRATRPFIPATRRLRTSVALAKMLNKHPYLFLKPETGKAGMGIMTLRVNHTKAMKFRLKTQDKRRSALFKCATISKLWTRIRKQAGTHDYIVQQGIPLATVNRRPFDLRVLVQKNSKGQWDITGVGARVAGSSSITTHVPRGGSIEDPEKLLSANFGAEQARRTMARTKNAAIIIARQIERGSGHMLGEMSMDLGVDTNGSIWFFEANAKPMKFDEPHIRRRSLERIFQYSTYLSRTGG</sequence>
<dbReference type="EMBL" id="AB842490">
    <property type="protein sequence ID" value="BAP91704.1"/>
    <property type="molecule type" value="Genomic_DNA"/>
</dbReference>
<dbReference type="EMBL" id="JAMDMM010000005">
    <property type="protein sequence ID" value="MCY9605920.1"/>
    <property type="molecule type" value="Genomic_DNA"/>
</dbReference>
<evidence type="ECO:0000313" key="1">
    <source>
        <dbReference type="EMBL" id="BAP91704.1"/>
    </source>
</evidence>
<evidence type="ECO:0000313" key="5">
    <source>
        <dbReference type="Proteomes" id="UP001209276"/>
    </source>
</evidence>
<evidence type="ECO:0000313" key="3">
    <source>
        <dbReference type="EMBL" id="QDM43592.1"/>
    </source>
</evidence>
<reference evidence="1" key="1">
    <citation type="journal article" date="2014" name="Biosci. Biotechnol. Biochem.">
        <title>Phylogenetic relationship of Paenibacillus species based on putative replication origin regions and analysis of an yheCD-like sequence found in this region.</title>
        <authorList>
            <person name="Iiyama K."/>
            <person name="Otao M."/>
            <person name="Mori K."/>
            <person name="Mon H."/>
            <person name="Lee J.M."/>
            <person name="Kusakabe T."/>
            <person name="Tashiro K."/>
            <person name="Asano S."/>
            <person name="Yasunaga-Aoki C."/>
        </authorList>
    </citation>
    <scope>NUCLEOTIDE SEQUENCE</scope>
    <source>
        <strain evidence="1">JCM 8360</strain>
    </source>
</reference>
<name>A0A0A8ID87_PANTH</name>